<dbReference type="AlphaFoldDB" id="A0A7Y9ZAM4"/>
<dbReference type="Gene3D" id="3.30.460.10">
    <property type="entry name" value="Beta Polymerase, domain 2"/>
    <property type="match status" value="1"/>
</dbReference>
<evidence type="ECO:0000313" key="1">
    <source>
        <dbReference type="EMBL" id="NYI41862.1"/>
    </source>
</evidence>
<comment type="caution">
    <text evidence="1">The sequence shown here is derived from an EMBL/GenBank/DDBJ whole genome shotgun (WGS) entry which is preliminary data.</text>
</comment>
<evidence type="ECO:0008006" key="3">
    <source>
        <dbReference type="Google" id="ProtNLM"/>
    </source>
</evidence>
<reference evidence="1 2" key="1">
    <citation type="submission" date="2020-07" db="EMBL/GenBank/DDBJ databases">
        <title>Sequencing the genomes of 1000 actinobacteria strains.</title>
        <authorList>
            <person name="Klenk H.-P."/>
        </authorList>
    </citation>
    <scope>NUCLEOTIDE SEQUENCE [LARGE SCALE GENOMIC DNA]</scope>
    <source>
        <strain evidence="1 2">DSM 19970</strain>
    </source>
</reference>
<proteinExistence type="predicted"/>
<dbReference type="RefSeq" id="WP_062075758.1">
    <property type="nucleotide sequence ID" value="NZ_BBRC01000013.1"/>
</dbReference>
<keyword evidence="2" id="KW-1185">Reference proteome</keyword>
<dbReference type="EMBL" id="JACBZO010000001">
    <property type="protein sequence ID" value="NYI41862.1"/>
    <property type="molecule type" value="Genomic_DNA"/>
</dbReference>
<sequence>MTPEEHRAWLEAALAILAARDDVVGVVAMGSTADPTRVDEWSDHDVAIIVVPGAEGRYVGQVDWMPESHRIVLTLEEYHGGGKAVYDDGHLVEWGVATVESLGTWAADGYAVLLDRGGVADVMTKAVSTPFPANVPDATRDAAMFLTALLHGVGRARRGESLSAGDIIRGDAVHALLRAARTRSHKDLSALDRLDGLRRVELALPDLAAQISAAIAEEPEHAARAMLGIAERYLGVGASGLNPAGRKAIMRRLGWPEGS</sequence>
<accession>A0A7Y9ZAM4</accession>
<evidence type="ECO:0000313" key="2">
    <source>
        <dbReference type="Proteomes" id="UP000547973"/>
    </source>
</evidence>
<dbReference type="Proteomes" id="UP000547973">
    <property type="component" value="Unassembled WGS sequence"/>
</dbReference>
<gene>
    <name evidence="1" type="ORF">BKA03_001981</name>
</gene>
<protein>
    <recommendedName>
        <fullName evidence="3">Streptomycin adenylyltransferase</fullName>
    </recommendedName>
</protein>
<dbReference type="OrthoDB" id="383876at2"/>
<name>A0A7Y9ZAM4_9MICO</name>
<dbReference type="InterPro" id="IPR043519">
    <property type="entry name" value="NT_sf"/>
</dbReference>
<organism evidence="1 2">
    <name type="scientific">Demequina lutea</name>
    <dbReference type="NCBI Taxonomy" id="431489"/>
    <lineage>
        <taxon>Bacteria</taxon>
        <taxon>Bacillati</taxon>
        <taxon>Actinomycetota</taxon>
        <taxon>Actinomycetes</taxon>
        <taxon>Micrococcales</taxon>
        <taxon>Demequinaceae</taxon>
        <taxon>Demequina</taxon>
    </lineage>
</organism>